<evidence type="ECO:0000313" key="14">
    <source>
        <dbReference type="Proteomes" id="UP000663828"/>
    </source>
</evidence>
<keyword evidence="14" id="KW-1185">Reference proteome</keyword>
<dbReference type="GO" id="GO:0005524">
    <property type="term" value="F:ATP binding"/>
    <property type="evidence" value="ECO:0007669"/>
    <property type="project" value="UniProtKB-UniRule"/>
</dbReference>
<dbReference type="OrthoDB" id="4062651at2759"/>
<protein>
    <recommendedName>
        <fullName evidence="9">Tyrosine-protein kinase</fullName>
        <ecNumber evidence="9">2.7.10.2</ecNumber>
    </recommendedName>
</protein>
<dbReference type="EMBL" id="CAJNOJ010000282">
    <property type="protein sequence ID" value="CAF1367352.1"/>
    <property type="molecule type" value="Genomic_DNA"/>
</dbReference>
<dbReference type="EC" id="2.7.10.2" evidence="9"/>
<dbReference type="InterPro" id="IPR001245">
    <property type="entry name" value="Ser-Thr/Tyr_kinase_cat_dom"/>
</dbReference>
<feature type="domain" description="SH2" evidence="10">
    <location>
        <begin position="23"/>
        <end position="122"/>
    </location>
</feature>
<dbReference type="InterPro" id="IPR008266">
    <property type="entry name" value="Tyr_kinase_AS"/>
</dbReference>
<dbReference type="Proteomes" id="UP000663828">
    <property type="component" value="Unassembled WGS sequence"/>
</dbReference>
<feature type="domain" description="Protein kinase" evidence="11">
    <location>
        <begin position="143"/>
        <end position="415"/>
    </location>
</feature>
<feature type="binding site" evidence="8">
    <location>
        <position position="170"/>
    </location>
    <ligand>
        <name>ATP</name>
        <dbReference type="ChEBI" id="CHEBI:30616"/>
    </ligand>
</feature>
<evidence type="ECO:0000256" key="9">
    <source>
        <dbReference type="RuleBase" id="RU362096"/>
    </source>
</evidence>
<dbReference type="Gene3D" id="3.30.505.10">
    <property type="entry name" value="SH2 domain"/>
    <property type="match status" value="1"/>
</dbReference>
<dbReference type="InterPro" id="IPR000980">
    <property type="entry name" value="SH2"/>
</dbReference>
<evidence type="ECO:0000256" key="2">
    <source>
        <dbReference type="ARBA" id="ARBA00022741"/>
    </source>
</evidence>
<dbReference type="PANTHER" id="PTHR24418">
    <property type="entry name" value="TYROSINE-PROTEIN KINASE"/>
    <property type="match status" value="1"/>
</dbReference>
<evidence type="ECO:0000256" key="1">
    <source>
        <dbReference type="ARBA" id="ARBA00022679"/>
    </source>
</evidence>
<keyword evidence="1 9" id="KW-0808">Transferase</keyword>
<evidence type="ECO:0000256" key="5">
    <source>
        <dbReference type="ARBA" id="ARBA00023137"/>
    </source>
</evidence>
<dbReference type="InterPro" id="IPR036860">
    <property type="entry name" value="SH2_dom_sf"/>
</dbReference>
<sequence>MNNFNENDHLKEIHDQSTRTLPYYYDNINREKSEEILEKVNRPGCFLIRTHQSNSSCLFPSPYVLSLIDPQLKIRHFLLYKTNEKLFIKPYSNEFYSSIEDFVREHRVNPGLLPCPLLEYPIRFPSSSSNHFFSSLIIETNQLIRQEILGRGHFGIVYKGLYKNNPVAIKTYSSSCPLSSEECQINMLNEARIMMCLKHLYLIHLYGISSFENQFCLITEFITNGSLLLWLQQKEKEKEKDDLSFKSNLCSRLQLFSFQICDAMSYLESQLIIHRDLAARNCLIDDEGNFVKVGDFGMAKFLSSSSSIYKGKCDTPFPLRWSSPEVLLYQEYSSKSDVWSFGILLWEMFSLGQMPFNDSITNDMAAKRIKTGQMLNKPSLANENIYQDIIQQCWIFKSDDRPSFSILKELFNKIFQRSTPLSFS</sequence>
<keyword evidence="2 8" id="KW-0547">Nucleotide-binding</keyword>
<comment type="similarity">
    <text evidence="9">Belongs to the protein kinase superfamily. Tyr protein kinase family.</text>
</comment>
<dbReference type="Pfam" id="PF07714">
    <property type="entry name" value="PK_Tyr_Ser-Thr"/>
    <property type="match status" value="1"/>
</dbReference>
<gene>
    <name evidence="13" type="ORF">EDS130_LOCUS34175</name>
    <name evidence="12" type="ORF">XAT740_LOCUS2865</name>
</gene>
<evidence type="ECO:0000313" key="12">
    <source>
        <dbReference type="EMBL" id="CAF0798750.1"/>
    </source>
</evidence>
<evidence type="ECO:0000256" key="4">
    <source>
        <dbReference type="ARBA" id="ARBA00022840"/>
    </source>
</evidence>
<accession>A0A815IL23</accession>
<dbReference type="SMART" id="SM00252">
    <property type="entry name" value="SH2"/>
    <property type="match status" value="1"/>
</dbReference>
<dbReference type="PROSITE" id="PS50011">
    <property type="entry name" value="PROTEIN_KINASE_DOM"/>
    <property type="match status" value="1"/>
</dbReference>
<comment type="catalytic activity">
    <reaction evidence="6 9">
        <text>L-tyrosyl-[protein] + ATP = O-phospho-L-tyrosyl-[protein] + ADP + H(+)</text>
        <dbReference type="Rhea" id="RHEA:10596"/>
        <dbReference type="Rhea" id="RHEA-COMP:10136"/>
        <dbReference type="Rhea" id="RHEA-COMP:20101"/>
        <dbReference type="ChEBI" id="CHEBI:15378"/>
        <dbReference type="ChEBI" id="CHEBI:30616"/>
        <dbReference type="ChEBI" id="CHEBI:46858"/>
        <dbReference type="ChEBI" id="CHEBI:61978"/>
        <dbReference type="ChEBI" id="CHEBI:456216"/>
        <dbReference type="EC" id="2.7.10.2"/>
    </reaction>
</comment>
<keyword evidence="4 8" id="KW-0067">ATP-binding</keyword>
<keyword evidence="3 9" id="KW-0418">Kinase</keyword>
<dbReference type="Pfam" id="PF00017">
    <property type="entry name" value="SH2"/>
    <property type="match status" value="1"/>
</dbReference>
<dbReference type="SUPFAM" id="SSF56112">
    <property type="entry name" value="Protein kinase-like (PK-like)"/>
    <property type="match status" value="1"/>
</dbReference>
<dbReference type="SMART" id="SM00219">
    <property type="entry name" value="TyrKc"/>
    <property type="match status" value="1"/>
</dbReference>
<dbReference type="InterPro" id="IPR011009">
    <property type="entry name" value="Kinase-like_dom_sf"/>
</dbReference>
<dbReference type="Proteomes" id="UP000663852">
    <property type="component" value="Unassembled WGS sequence"/>
</dbReference>
<evidence type="ECO:0000259" key="10">
    <source>
        <dbReference type="PROSITE" id="PS50001"/>
    </source>
</evidence>
<proteinExistence type="inferred from homology"/>
<reference evidence="13" key="1">
    <citation type="submission" date="2021-02" db="EMBL/GenBank/DDBJ databases">
        <authorList>
            <person name="Nowell W R."/>
        </authorList>
    </citation>
    <scope>NUCLEOTIDE SEQUENCE</scope>
</reference>
<comment type="caution">
    <text evidence="13">The sequence shown here is derived from an EMBL/GenBank/DDBJ whole genome shotgun (WGS) entry which is preliminary data.</text>
</comment>
<evidence type="ECO:0000256" key="6">
    <source>
        <dbReference type="ARBA" id="ARBA00051245"/>
    </source>
</evidence>
<dbReference type="InterPro" id="IPR050198">
    <property type="entry name" value="Non-receptor_tyrosine_kinases"/>
</dbReference>
<dbReference type="SUPFAM" id="SSF55550">
    <property type="entry name" value="SH2 domain"/>
    <property type="match status" value="1"/>
</dbReference>
<dbReference type="CDD" id="cd00192">
    <property type="entry name" value="PTKc"/>
    <property type="match status" value="1"/>
</dbReference>
<dbReference type="PRINTS" id="PR00109">
    <property type="entry name" value="TYRKINASE"/>
</dbReference>
<dbReference type="CDD" id="cd00173">
    <property type="entry name" value="SH2"/>
    <property type="match status" value="1"/>
</dbReference>
<dbReference type="InterPro" id="IPR000719">
    <property type="entry name" value="Prot_kinase_dom"/>
</dbReference>
<evidence type="ECO:0000256" key="8">
    <source>
        <dbReference type="PROSITE-ProRule" id="PRU10141"/>
    </source>
</evidence>
<dbReference type="InterPro" id="IPR017441">
    <property type="entry name" value="Protein_kinase_ATP_BS"/>
</dbReference>
<dbReference type="EMBL" id="CAJNOR010000105">
    <property type="protein sequence ID" value="CAF0798750.1"/>
    <property type="molecule type" value="Genomic_DNA"/>
</dbReference>
<dbReference type="InterPro" id="IPR020635">
    <property type="entry name" value="Tyr_kinase_cat_dom"/>
</dbReference>
<dbReference type="PROSITE" id="PS00109">
    <property type="entry name" value="PROTEIN_KINASE_TYR"/>
    <property type="match status" value="1"/>
</dbReference>
<dbReference type="PROSITE" id="PS00107">
    <property type="entry name" value="PROTEIN_KINASE_ATP"/>
    <property type="match status" value="1"/>
</dbReference>
<organism evidence="13 15">
    <name type="scientific">Adineta ricciae</name>
    <name type="common">Rotifer</name>
    <dbReference type="NCBI Taxonomy" id="249248"/>
    <lineage>
        <taxon>Eukaryota</taxon>
        <taxon>Metazoa</taxon>
        <taxon>Spiralia</taxon>
        <taxon>Gnathifera</taxon>
        <taxon>Rotifera</taxon>
        <taxon>Eurotatoria</taxon>
        <taxon>Bdelloidea</taxon>
        <taxon>Adinetida</taxon>
        <taxon>Adinetidae</taxon>
        <taxon>Adineta</taxon>
    </lineage>
</organism>
<evidence type="ECO:0000256" key="3">
    <source>
        <dbReference type="ARBA" id="ARBA00022777"/>
    </source>
</evidence>
<evidence type="ECO:0000313" key="13">
    <source>
        <dbReference type="EMBL" id="CAF1367352.1"/>
    </source>
</evidence>
<evidence type="ECO:0000313" key="15">
    <source>
        <dbReference type="Proteomes" id="UP000663852"/>
    </source>
</evidence>
<keyword evidence="7" id="KW-0727">SH2 domain</keyword>
<evidence type="ECO:0000259" key="11">
    <source>
        <dbReference type="PROSITE" id="PS50011"/>
    </source>
</evidence>
<name>A0A815IL23_ADIRI</name>
<dbReference type="AlphaFoldDB" id="A0A815IL23"/>
<keyword evidence="5 9" id="KW-0829">Tyrosine-protein kinase</keyword>
<dbReference type="PROSITE" id="PS50001">
    <property type="entry name" value="SH2"/>
    <property type="match status" value="1"/>
</dbReference>
<evidence type="ECO:0000256" key="7">
    <source>
        <dbReference type="PROSITE-ProRule" id="PRU00191"/>
    </source>
</evidence>
<dbReference type="Gene3D" id="1.10.510.10">
    <property type="entry name" value="Transferase(Phosphotransferase) domain 1"/>
    <property type="match status" value="1"/>
</dbReference>
<dbReference type="GO" id="GO:0004715">
    <property type="term" value="F:non-membrane spanning protein tyrosine kinase activity"/>
    <property type="evidence" value="ECO:0007669"/>
    <property type="project" value="UniProtKB-EC"/>
</dbReference>